<keyword evidence="3" id="KW-1185">Reference proteome</keyword>
<organism evidence="2 3">
    <name type="scientific">Lithocarpus litseifolius</name>
    <dbReference type="NCBI Taxonomy" id="425828"/>
    <lineage>
        <taxon>Eukaryota</taxon>
        <taxon>Viridiplantae</taxon>
        <taxon>Streptophyta</taxon>
        <taxon>Embryophyta</taxon>
        <taxon>Tracheophyta</taxon>
        <taxon>Spermatophyta</taxon>
        <taxon>Magnoliopsida</taxon>
        <taxon>eudicotyledons</taxon>
        <taxon>Gunneridae</taxon>
        <taxon>Pentapetalae</taxon>
        <taxon>rosids</taxon>
        <taxon>fabids</taxon>
        <taxon>Fagales</taxon>
        <taxon>Fagaceae</taxon>
        <taxon>Lithocarpus</taxon>
    </lineage>
</organism>
<evidence type="ECO:0000313" key="3">
    <source>
        <dbReference type="Proteomes" id="UP001459277"/>
    </source>
</evidence>
<dbReference type="Pfam" id="PF13966">
    <property type="entry name" value="zf-RVT"/>
    <property type="match status" value="1"/>
</dbReference>
<gene>
    <name evidence="2" type="ORF">SO802_003520</name>
</gene>
<dbReference type="AlphaFoldDB" id="A0AAW2E189"/>
<protein>
    <recommendedName>
        <fullName evidence="1">Reverse transcriptase zinc-binding domain-containing protein</fullName>
    </recommendedName>
</protein>
<proteinExistence type="predicted"/>
<feature type="domain" description="Reverse transcriptase zinc-binding" evidence="1">
    <location>
        <begin position="161"/>
        <end position="232"/>
    </location>
</feature>
<name>A0AAW2E189_9ROSI</name>
<reference evidence="2 3" key="1">
    <citation type="submission" date="2024-01" db="EMBL/GenBank/DDBJ databases">
        <title>A telomere-to-telomere, gap-free genome of sweet tea (Lithocarpus litseifolius).</title>
        <authorList>
            <person name="Zhou J."/>
        </authorList>
    </citation>
    <scope>NUCLEOTIDE SEQUENCE [LARGE SCALE GENOMIC DNA]</scope>
    <source>
        <strain evidence="2">Zhou-2022a</strain>
        <tissue evidence="2">Leaf</tissue>
    </source>
</reference>
<evidence type="ECO:0000259" key="1">
    <source>
        <dbReference type="Pfam" id="PF13966"/>
    </source>
</evidence>
<accession>A0AAW2E189</accession>
<dbReference type="EMBL" id="JAZDWU010000001">
    <property type="protein sequence ID" value="KAL0016451.1"/>
    <property type="molecule type" value="Genomic_DNA"/>
</dbReference>
<sequence>MGFKEIKKFNDALLAKQVWRMMHNPDFLCYKVFKARFFPNCSILEAKDSTVGSYAWKSILNARDVVRKDLVWQVGNGQSMCIREDKWLPDQICKSVMIPPPSLPPDAKVSLLIDPESATWKVDQVQQLFIPLDAKLILSIPQSARLPPDRLIWSQTPMGVFTTHNAYKMLANSAMANNASSSNPNPQKQFWRGLWKLHVPNKVKVFAWRACNRALSIMDNLVRRHIVDLNCAQYAKLVLKILCMWYWATPRWNRCGGSMISEDNRAELFICMAWSLWHRQNTLRIGLPSPLLKMVGPQATKFLQDFLNAQEDQPTCNPTAPTNSWCPLSSLSFKANFDGAIFNNAHSAGVGVVICDVSGEVIAAMSKRIPLPNSMLKVEAMACR</sequence>
<evidence type="ECO:0000313" key="2">
    <source>
        <dbReference type="EMBL" id="KAL0016451.1"/>
    </source>
</evidence>
<comment type="caution">
    <text evidence="2">The sequence shown here is derived from an EMBL/GenBank/DDBJ whole genome shotgun (WGS) entry which is preliminary data.</text>
</comment>
<dbReference type="InterPro" id="IPR026960">
    <property type="entry name" value="RVT-Znf"/>
</dbReference>
<dbReference type="Proteomes" id="UP001459277">
    <property type="component" value="Unassembled WGS sequence"/>
</dbReference>